<name>A0ABP6L7C4_9ACTN</name>
<accession>A0ABP6L7C4</accession>
<feature type="compositionally biased region" description="Low complexity" evidence="1">
    <location>
        <begin position="160"/>
        <end position="171"/>
    </location>
</feature>
<dbReference type="InterPro" id="IPR053148">
    <property type="entry name" value="PD-DEXK-like_domain"/>
</dbReference>
<dbReference type="PANTHER" id="PTHR30547:SF0">
    <property type="entry name" value="BLR8175 PROTEIN"/>
    <property type="match status" value="1"/>
</dbReference>
<feature type="compositionally biased region" description="Low complexity" evidence="1">
    <location>
        <begin position="178"/>
        <end position="199"/>
    </location>
</feature>
<evidence type="ECO:0000313" key="3">
    <source>
        <dbReference type="EMBL" id="GAA3034708.1"/>
    </source>
</evidence>
<feature type="domain" description="YhcG N-terminal" evidence="2">
    <location>
        <begin position="22"/>
        <end position="156"/>
    </location>
</feature>
<dbReference type="Pfam" id="PF17761">
    <property type="entry name" value="DUF1016_N"/>
    <property type="match status" value="1"/>
</dbReference>
<organism evidence="3 4">
    <name type="scientific">Streptosporangium longisporum</name>
    <dbReference type="NCBI Taxonomy" id="46187"/>
    <lineage>
        <taxon>Bacteria</taxon>
        <taxon>Bacillati</taxon>
        <taxon>Actinomycetota</taxon>
        <taxon>Actinomycetes</taxon>
        <taxon>Streptosporangiales</taxon>
        <taxon>Streptosporangiaceae</taxon>
        <taxon>Streptosporangium</taxon>
    </lineage>
</organism>
<evidence type="ECO:0000256" key="1">
    <source>
        <dbReference type="SAM" id="MobiDB-lite"/>
    </source>
</evidence>
<evidence type="ECO:0000259" key="2">
    <source>
        <dbReference type="Pfam" id="PF17761"/>
    </source>
</evidence>
<protein>
    <recommendedName>
        <fullName evidence="2">YhcG N-terminal domain-containing protein</fullName>
    </recommendedName>
</protein>
<dbReference type="EMBL" id="BAAAWD010000022">
    <property type="protein sequence ID" value="GAA3034708.1"/>
    <property type="molecule type" value="Genomic_DNA"/>
</dbReference>
<dbReference type="Proteomes" id="UP001499930">
    <property type="component" value="Unassembled WGS sequence"/>
</dbReference>
<feature type="region of interest" description="Disordered" evidence="1">
    <location>
        <begin position="160"/>
        <end position="235"/>
    </location>
</feature>
<dbReference type="RefSeq" id="WP_344904982.1">
    <property type="nucleotide sequence ID" value="NZ_BAAAWD010000022.1"/>
</dbReference>
<comment type="caution">
    <text evidence="3">The sequence shown here is derived from an EMBL/GenBank/DDBJ whole genome shotgun (WGS) entry which is preliminary data.</text>
</comment>
<evidence type="ECO:0000313" key="4">
    <source>
        <dbReference type="Proteomes" id="UP001499930"/>
    </source>
</evidence>
<gene>
    <name evidence="3" type="ORF">GCM10017559_72860</name>
</gene>
<keyword evidence="4" id="KW-1185">Reference proteome</keyword>
<dbReference type="InterPro" id="IPR041527">
    <property type="entry name" value="YhcG_N"/>
</dbReference>
<dbReference type="PANTHER" id="PTHR30547">
    <property type="entry name" value="UNCHARACTERIZED PROTEIN YHCG-RELATED"/>
    <property type="match status" value="1"/>
</dbReference>
<proteinExistence type="predicted"/>
<sequence>MTDDRNGEETDRGDYGALLDAVKREIAGSRGRVALLTTDAELIRQYWRIGRHLLDRQPDEEWGRRIAPRLSADLRAAFPEAMGYSRTNLLYMRAFAAAWPDSVPRTGRPIPWGHHIVLLDMLDTRSTREFYARRTAEEGWARGVLITMIKGRLHLRLGRSARGAGRSAPSADCRSLQRAPSEPRPASSASSAGSADEGPGTPEPTELREPMELRELGEPGRGAGAHARRENSRRG</sequence>
<reference evidence="4" key="1">
    <citation type="journal article" date="2019" name="Int. J. Syst. Evol. Microbiol.">
        <title>The Global Catalogue of Microorganisms (GCM) 10K type strain sequencing project: providing services to taxonomists for standard genome sequencing and annotation.</title>
        <authorList>
            <consortium name="The Broad Institute Genomics Platform"/>
            <consortium name="The Broad Institute Genome Sequencing Center for Infectious Disease"/>
            <person name="Wu L."/>
            <person name="Ma J."/>
        </authorList>
    </citation>
    <scope>NUCLEOTIDE SEQUENCE [LARGE SCALE GENOMIC DNA]</scope>
    <source>
        <strain evidence="4">JCM 3106</strain>
    </source>
</reference>
<feature type="compositionally biased region" description="Basic and acidic residues" evidence="1">
    <location>
        <begin position="205"/>
        <end position="218"/>
    </location>
</feature>